<dbReference type="Gene3D" id="2.60.200.20">
    <property type="match status" value="1"/>
</dbReference>
<feature type="region of interest" description="Disordered" evidence="5">
    <location>
        <begin position="371"/>
        <end position="473"/>
    </location>
</feature>
<evidence type="ECO:0000256" key="3">
    <source>
        <dbReference type="ARBA" id="ARBA00023015"/>
    </source>
</evidence>
<evidence type="ECO:0000313" key="8">
    <source>
        <dbReference type="EMBL" id="EYF00008.1"/>
    </source>
</evidence>
<dbReference type="GO" id="GO:0043565">
    <property type="term" value="F:sequence-specific DNA binding"/>
    <property type="evidence" value="ECO:0007669"/>
    <property type="project" value="InterPro"/>
</dbReference>
<protein>
    <submittedName>
        <fullName evidence="8">Response regulator of zinc sigma-54-dependent two-component system</fullName>
    </submittedName>
</protein>
<reference evidence="8 9" key="1">
    <citation type="submission" date="2013-05" db="EMBL/GenBank/DDBJ databases">
        <title>Genome assembly of Chondromyces apiculatus DSM 436.</title>
        <authorList>
            <person name="Sharma G."/>
            <person name="Khatri I."/>
            <person name="Kaur C."/>
            <person name="Mayilraj S."/>
            <person name="Subramanian S."/>
        </authorList>
    </citation>
    <scope>NUCLEOTIDE SEQUENCE [LARGE SCALE GENOMIC DNA]</scope>
    <source>
        <strain evidence="8 9">DSM 436</strain>
    </source>
</reference>
<dbReference type="EMBL" id="ASRX01000146">
    <property type="protein sequence ID" value="EYF00008.1"/>
    <property type="molecule type" value="Genomic_DNA"/>
</dbReference>
<dbReference type="Gene3D" id="3.40.50.300">
    <property type="entry name" value="P-loop containing nucleotide triphosphate hydrolases"/>
    <property type="match status" value="1"/>
</dbReference>
<feature type="compositionally biased region" description="Low complexity" evidence="5">
    <location>
        <begin position="395"/>
        <end position="428"/>
    </location>
</feature>
<dbReference type="PROSITE" id="PS50045">
    <property type="entry name" value="SIGMA54_INTERACT_4"/>
    <property type="match status" value="1"/>
</dbReference>
<dbReference type="InterPro" id="IPR025944">
    <property type="entry name" value="Sigma_54_int_dom_CS"/>
</dbReference>
<evidence type="ECO:0000256" key="2">
    <source>
        <dbReference type="ARBA" id="ARBA00022840"/>
    </source>
</evidence>
<dbReference type="InterPro" id="IPR009057">
    <property type="entry name" value="Homeodomain-like_sf"/>
</dbReference>
<organism evidence="8 9">
    <name type="scientific">Chondromyces apiculatus DSM 436</name>
    <dbReference type="NCBI Taxonomy" id="1192034"/>
    <lineage>
        <taxon>Bacteria</taxon>
        <taxon>Pseudomonadati</taxon>
        <taxon>Myxococcota</taxon>
        <taxon>Polyangia</taxon>
        <taxon>Polyangiales</taxon>
        <taxon>Polyangiaceae</taxon>
        <taxon>Chondromyces</taxon>
    </lineage>
</organism>
<evidence type="ECO:0000313" key="9">
    <source>
        <dbReference type="Proteomes" id="UP000019678"/>
    </source>
</evidence>
<dbReference type="Gene3D" id="1.10.8.60">
    <property type="match status" value="1"/>
</dbReference>
<dbReference type="eggNOG" id="COG3829">
    <property type="taxonomic scope" value="Bacteria"/>
</dbReference>
<dbReference type="InterPro" id="IPR025662">
    <property type="entry name" value="Sigma_54_int_dom_ATP-bd_1"/>
</dbReference>
<dbReference type="PROSITE" id="PS00675">
    <property type="entry name" value="SIGMA54_INTERACT_1"/>
    <property type="match status" value="1"/>
</dbReference>
<dbReference type="Pfam" id="PF00498">
    <property type="entry name" value="FHA"/>
    <property type="match status" value="1"/>
</dbReference>
<dbReference type="PRINTS" id="PR01590">
    <property type="entry name" value="HTHFIS"/>
</dbReference>
<evidence type="ECO:0000256" key="4">
    <source>
        <dbReference type="ARBA" id="ARBA00023163"/>
    </source>
</evidence>
<dbReference type="Proteomes" id="UP000019678">
    <property type="component" value="Unassembled WGS sequence"/>
</dbReference>
<dbReference type="CDD" id="cd00060">
    <property type="entry name" value="FHA"/>
    <property type="match status" value="1"/>
</dbReference>
<dbReference type="SMART" id="SM00382">
    <property type="entry name" value="AAA"/>
    <property type="match status" value="1"/>
</dbReference>
<gene>
    <name evidence="8" type="ORF">CAP_1634</name>
</gene>
<comment type="caution">
    <text evidence="8">The sequence shown here is derived from an EMBL/GenBank/DDBJ whole genome shotgun (WGS) entry which is preliminary data.</text>
</comment>
<dbReference type="InterPro" id="IPR058031">
    <property type="entry name" value="AAA_lid_NorR"/>
</dbReference>
<dbReference type="InterPro" id="IPR008984">
    <property type="entry name" value="SMAD_FHA_dom_sf"/>
</dbReference>
<dbReference type="STRING" id="1192034.CAP_1634"/>
<evidence type="ECO:0000256" key="1">
    <source>
        <dbReference type="ARBA" id="ARBA00022741"/>
    </source>
</evidence>
<dbReference type="Gene3D" id="1.10.10.60">
    <property type="entry name" value="Homeodomain-like"/>
    <property type="match status" value="1"/>
</dbReference>
<dbReference type="PROSITE" id="PS50006">
    <property type="entry name" value="FHA_DOMAIN"/>
    <property type="match status" value="1"/>
</dbReference>
<dbReference type="SUPFAM" id="SSF46689">
    <property type="entry name" value="Homeodomain-like"/>
    <property type="match status" value="1"/>
</dbReference>
<feature type="domain" description="FHA" evidence="6">
    <location>
        <begin position="46"/>
        <end position="95"/>
    </location>
</feature>
<dbReference type="SUPFAM" id="SSF52540">
    <property type="entry name" value="P-loop containing nucleoside triphosphate hydrolases"/>
    <property type="match status" value="1"/>
</dbReference>
<evidence type="ECO:0000259" key="6">
    <source>
        <dbReference type="PROSITE" id="PS50006"/>
    </source>
</evidence>
<evidence type="ECO:0000256" key="5">
    <source>
        <dbReference type="SAM" id="MobiDB-lite"/>
    </source>
</evidence>
<dbReference type="InterPro" id="IPR002197">
    <property type="entry name" value="HTH_Fis"/>
</dbReference>
<dbReference type="SMART" id="SM00240">
    <property type="entry name" value="FHA"/>
    <property type="match status" value="1"/>
</dbReference>
<dbReference type="Pfam" id="PF02954">
    <property type="entry name" value="HTH_8"/>
    <property type="match status" value="1"/>
</dbReference>
<dbReference type="InterPro" id="IPR000253">
    <property type="entry name" value="FHA_dom"/>
</dbReference>
<dbReference type="InterPro" id="IPR002078">
    <property type="entry name" value="Sigma_54_int"/>
</dbReference>
<dbReference type="PROSITE" id="PS00688">
    <property type="entry name" value="SIGMA54_INTERACT_3"/>
    <property type="match status" value="1"/>
</dbReference>
<feature type="compositionally biased region" description="Pro residues" evidence="5">
    <location>
        <begin position="429"/>
        <end position="440"/>
    </location>
</feature>
<name>A0A017SSQ2_9BACT</name>
<keyword evidence="9" id="KW-1185">Reference proteome</keyword>
<dbReference type="InterPro" id="IPR027417">
    <property type="entry name" value="P-loop_NTPase"/>
</dbReference>
<dbReference type="FunFam" id="3.40.50.300:FF:000006">
    <property type="entry name" value="DNA-binding transcriptional regulator NtrC"/>
    <property type="match status" value="1"/>
</dbReference>
<dbReference type="GO" id="GO:0006355">
    <property type="term" value="P:regulation of DNA-templated transcription"/>
    <property type="evidence" value="ECO:0007669"/>
    <property type="project" value="InterPro"/>
</dbReference>
<dbReference type="PANTHER" id="PTHR32071">
    <property type="entry name" value="TRANSCRIPTIONAL REGULATORY PROTEIN"/>
    <property type="match status" value="1"/>
</dbReference>
<accession>A0A017SSQ2</accession>
<keyword evidence="2" id="KW-0067">ATP-binding</keyword>
<sequence>MVGDQAASLTLTSFDQGKSLRLPSVRVLVTLPDRRVLETQVGMSPLVFGTSSECDVVVSDPLVSRRHCEIRLTERGVLLRDLGSKNGTLIQGVPILEALLPPGVVVTVGTSQLTVRPTGTSAVLPLSASTSFGRALGQSLSMRALFAKLERAAPTDETLLLLGESGTGKELLARAVHENSRRSGGPFVVVDCGAIAPSLIEGELFGYVPGAFSGATTTKPGLLELANRGTLFIDEIGELPLDLQPKLLRALESREVRRLGAKQFQPFDARIVAATHRNLRVKATEGAFRQDLYFRLAVIEFHVPALRERRDDIPLLVERILEARDPPRALADLPPHALPLLQAYDWPGNVRELRNAVARLVLFPELLPELAGPSRTGSVTMPPVAGLRTAPPSSPGILGPASGPGILGPASGPASGPGADAPRSARPGGAPPSALPPAGGPHPDATKAAAPRDASPPGSAADPKSATDPAADHVDLDGFAEKRLGRLLDLSLPEAREVVLEELERSYVAAKLRQHGGNISRAADAMGVSRQLVHRLLERHGMRAK</sequence>
<dbReference type="RefSeq" id="WP_231512033.1">
    <property type="nucleotide sequence ID" value="NZ_ASRX01000146.1"/>
</dbReference>
<dbReference type="SUPFAM" id="SSF49879">
    <property type="entry name" value="SMAD/FHA domain"/>
    <property type="match status" value="1"/>
</dbReference>
<keyword evidence="1" id="KW-0547">Nucleotide-binding</keyword>
<proteinExistence type="predicted"/>
<evidence type="ECO:0000259" key="7">
    <source>
        <dbReference type="PROSITE" id="PS50045"/>
    </source>
</evidence>
<feature type="domain" description="Sigma-54 factor interaction" evidence="7">
    <location>
        <begin position="135"/>
        <end position="362"/>
    </location>
</feature>
<dbReference type="CDD" id="cd00009">
    <property type="entry name" value="AAA"/>
    <property type="match status" value="1"/>
</dbReference>
<dbReference type="AlphaFoldDB" id="A0A017SSQ2"/>
<dbReference type="Pfam" id="PF00158">
    <property type="entry name" value="Sigma54_activat"/>
    <property type="match status" value="1"/>
</dbReference>
<dbReference type="Pfam" id="PF25601">
    <property type="entry name" value="AAA_lid_14"/>
    <property type="match status" value="1"/>
</dbReference>
<keyword evidence="4" id="KW-0804">Transcription</keyword>
<dbReference type="InterPro" id="IPR003593">
    <property type="entry name" value="AAA+_ATPase"/>
</dbReference>
<dbReference type="GO" id="GO:0005524">
    <property type="term" value="F:ATP binding"/>
    <property type="evidence" value="ECO:0007669"/>
    <property type="project" value="UniProtKB-KW"/>
</dbReference>
<keyword evidence="3" id="KW-0805">Transcription regulation</keyword>